<feature type="domain" description="Lipid/polyisoprenoid-binding YceI-like" evidence="2">
    <location>
        <begin position="23"/>
        <end position="174"/>
    </location>
</feature>
<protein>
    <recommendedName>
        <fullName evidence="2">Lipid/polyisoprenoid-binding YceI-like domain-containing protein</fullName>
    </recommendedName>
</protein>
<dbReference type="InterPro" id="IPR007372">
    <property type="entry name" value="Lipid/polyisoprenoid-bd_YceI"/>
</dbReference>
<evidence type="ECO:0000256" key="1">
    <source>
        <dbReference type="SAM" id="SignalP"/>
    </source>
</evidence>
<dbReference type="Pfam" id="PF04264">
    <property type="entry name" value="YceI"/>
    <property type="match status" value="1"/>
</dbReference>
<sequence length="181" mass="20324">MKKIFLIMMLCIVGVVSAQNYKTTSGKTSFSASVPLFEDINAKDATTVVIVNADTGDMASVSVTKNYHFKVKLMEEHFNENYAESKKYPKVTFKGKILNFDKSKVSSVPQKYNVQGVLNFHGVSKSISTLATIFVKDSKFYMKGSFVVRTADFNVKIPKVVSKKIAENVKVEYDYIMQVNK</sequence>
<feature type="signal peptide" evidence="1">
    <location>
        <begin position="1"/>
        <end position="18"/>
    </location>
</feature>
<accession>A0AAU8UW55</accession>
<evidence type="ECO:0000313" key="4">
    <source>
        <dbReference type="Proteomes" id="UP000190848"/>
    </source>
</evidence>
<dbReference type="Gene3D" id="2.40.128.110">
    <property type="entry name" value="Lipid/polyisoprenoid-binding, YceI-like"/>
    <property type="match status" value="1"/>
</dbReference>
<evidence type="ECO:0000259" key="2">
    <source>
        <dbReference type="Pfam" id="PF04264"/>
    </source>
</evidence>
<organism evidence="3 4">
    <name type="scientific">Elizabethkingia anophelis</name>
    <dbReference type="NCBI Taxonomy" id="1117645"/>
    <lineage>
        <taxon>Bacteria</taxon>
        <taxon>Pseudomonadati</taxon>
        <taxon>Bacteroidota</taxon>
        <taxon>Flavobacteriia</taxon>
        <taxon>Flavobacteriales</taxon>
        <taxon>Weeksellaceae</taxon>
        <taxon>Elizabethkingia</taxon>
    </lineage>
</organism>
<keyword evidence="1" id="KW-0732">Signal</keyword>
<dbReference type="SUPFAM" id="SSF101874">
    <property type="entry name" value="YceI-like"/>
    <property type="match status" value="1"/>
</dbReference>
<gene>
    <name evidence="3" type="ORF">BBD32_12345</name>
</gene>
<name>A0AAU8UW55_9FLAO</name>
<evidence type="ECO:0000313" key="3">
    <source>
        <dbReference type="EMBL" id="AQX02200.1"/>
    </source>
</evidence>
<proteinExistence type="predicted"/>
<dbReference type="InterPro" id="IPR036761">
    <property type="entry name" value="TTHA0802/YceI-like_sf"/>
</dbReference>
<dbReference type="RefSeq" id="WP_078396266.1">
    <property type="nucleotide sequence ID" value="NZ_CP016374.1"/>
</dbReference>
<feature type="chain" id="PRO_5043470938" description="Lipid/polyisoprenoid-binding YceI-like domain-containing protein" evidence="1">
    <location>
        <begin position="19"/>
        <end position="181"/>
    </location>
</feature>
<dbReference type="EMBL" id="CP016374">
    <property type="protein sequence ID" value="AQX02200.1"/>
    <property type="molecule type" value="Genomic_DNA"/>
</dbReference>
<reference evidence="3 4" key="1">
    <citation type="submission" date="2016-07" db="EMBL/GenBank/DDBJ databases">
        <title>Revisiting the taxonomy of the Elizabethkingia Genus using Whole-Genome Sequencing, Optical Mapping, and MALDI-TOF, along with proposal of three novel Elizabethkingia species: Elizabethkingia bruuniana sp. nov., Elizabethkingia ursingii sp. nov., and Elizabethkingia occulta sp. nov.</title>
        <authorList>
            <person name="Nicholson A.C."/>
        </authorList>
    </citation>
    <scope>NUCLEOTIDE SEQUENCE [LARGE SCALE GENOMIC DNA]</scope>
    <source>
        <strain evidence="3 4">F3201</strain>
    </source>
</reference>
<dbReference type="Proteomes" id="UP000190848">
    <property type="component" value="Chromosome"/>
</dbReference>
<dbReference type="AlphaFoldDB" id="A0AAU8UW55"/>